<sequence length="120" mass="13696">MVQRMVNSKATEYNTVGLVRNKVQSKEDKVQGTVDKVRGTVGRVRGTVGRVRGTVVVVYTRGQVRRKVGLDAECISMLERCRALLAFQCIRWPHRRYGSFATVLLIHIRGELKFNYLKIC</sequence>
<dbReference type="Proteomes" id="UP000691718">
    <property type="component" value="Unassembled WGS sequence"/>
</dbReference>
<name>A0A8S3W546_PARAO</name>
<dbReference type="EMBL" id="CAJQZP010000160">
    <property type="protein sequence ID" value="CAG4941573.1"/>
    <property type="molecule type" value="Genomic_DNA"/>
</dbReference>
<protein>
    <submittedName>
        <fullName evidence="1">(apollo) hypothetical protein</fullName>
    </submittedName>
</protein>
<comment type="caution">
    <text evidence="1">The sequence shown here is derived from an EMBL/GenBank/DDBJ whole genome shotgun (WGS) entry which is preliminary data.</text>
</comment>
<dbReference type="AlphaFoldDB" id="A0A8S3W546"/>
<evidence type="ECO:0000313" key="1">
    <source>
        <dbReference type="EMBL" id="CAG4941573.1"/>
    </source>
</evidence>
<organism evidence="1 2">
    <name type="scientific">Parnassius apollo</name>
    <name type="common">Apollo butterfly</name>
    <name type="synonym">Papilio apollo</name>
    <dbReference type="NCBI Taxonomy" id="110799"/>
    <lineage>
        <taxon>Eukaryota</taxon>
        <taxon>Metazoa</taxon>
        <taxon>Ecdysozoa</taxon>
        <taxon>Arthropoda</taxon>
        <taxon>Hexapoda</taxon>
        <taxon>Insecta</taxon>
        <taxon>Pterygota</taxon>
        <taxon>Neoptera</taxon>
        <taxon>Endopterygota</taxon>
        <taxon>Lepidoptera</taxon>
        <taxon>Glossata</taxon>
        <taxon>Ditrysia</taxon>
        <taxon>Papilionoidea</taxon>
        <taxon>Papilionidae</taxon>
        <taxon>Parnassiinae</taxon>
        <taxon>Parnassini</taxon>
        <taxon>Parnassius</taxon>
        <taxon>Parnassius</taxon>
    </lineage>
</organism>
<proteinExistence type="predicted"/>
<evidence type="ECO:0000313" key="2">
    <source>
        <dbReference type="Proteomes" id="UP000691718"/>
    </source>
</evidence>
<reference evidence="1" key="1">
    <citation type="submission" date="2021-04" db="EMBL/GenBank/DDBJ databases">
        <authorList>
            <person name="Tunstrom K."/>
        </authorList>
    </citation>
    <scope>NUCLEOTIDE SEQUENCE</scope>
</reference>
<accession>A0A8S3W546</accession>
<keyword evidence="2" id="KW-1185">Reference proteome</keyword>
<gene>
    <name evidence="1" type="ORF">PAPOLLO_LOCUS2227</name>
</gene>